<evidence type="ECO:0000313" key="14">
    <source>
        <dbReference type="Proteomes" id="UP001212841"/>
    </source>
</evidence>
<feature type="domain" description="Peptidase M16 C-terminal" evidence="12">
    <location>
        <begin position="215"/>
        <end position="392"/>
    </location>
</feature>
<evidence type="ECO:0000256" key="8">
    <source>
        <dbReference type="ARBA" id="ARBA00023136"/>
    </source>
</evidence>
<keyword evidence="6" id="KW-0249">Electron transport</keyword>
<dbReference type="Pfam" id="PF00675">
    <property type="entry name" value="Peptidase_M16"/>
    <property type="match status" value="1"/>
</dbReference>
<keyword evidence="14" id="KW-1185">Reference proteome</keyword>
<dbReference type="Pfam" id="PF05193">
    <property type="entry name" value="Peptidase_M16_C"/>
    <property type="match status" value="1"/>
</dbReference>
<evidence type="ECO:0000256" key="4">
    <source>
        <dbReference type="ARBA" id="ARBA00022792"/>
    </source>
</evidence>
<keyword evidence="4" id="KW-0999">Mitochondrion inner membrane</keyword>
<reference evidence="13" key="1">
    <citation type="submission" date="2020-05" db="EMBL/GenBank/DDBJ databases">
        <title>Phylogenomic resolution of chytrid fungi.</title>
        <authorList>
            <person name="Stajich J.E."/>
            <person name="Amses K."/>
            <person name="Simmons R."/>
            <person name="Seto K."/>
            <person name="Myers J."/>
            <person name="Bonds A."/>
            <person name="Quandt C.A."/>
            <person name="Barry K."/>
            <person name="Liu P."/>
            <person name="Grigoriev I."/>
            <person name="Longcore J.E."/>
            <person name="James T.Y."/>
        </authorList>
    </citation>
    <scope>NUCLEOTIDE SEQUENCE</scope>
    <source>
        <strain evidence="13">JEL0318</strain>
    </source>
</reference>
<dbReference type="PANTHER" id="PTHR11851:SF209">
    <property type="entry name" value="CYTOCHROME B-C1 COMPLEX SUBUNIT 2, MITOCHONDRIAL"/>
    <property type="match status" value="1"/>
</dbReference>
<keyword evidence="2" id="KW-0813">Transport</keyword>
<accession>A0AAD5X4I4</accession>
<keyword evidence="5" id="KW-0809">Transit peptide</keyword>
<comment type="subcellular location">
    <subcellularLocation>
        <location evidence="1">Mitochondrion inner membrane</location>
        <topology evidence="1">Peripheral membrane protein</topology>
        <orientation evidence="1">Matrix side</orientation>
    </subcellularLocation>
</comment>
<dbReference type="InterPro" id="IPR011765">
    <property type="entry name" value="Pept_M16_N"/>
</dbReference>
<dbReference type="EMBL" id="JADGJD010000502">
    <property type="protein sequence ID" value="KAJ3050537.1"/>
    <property type="molecule type" value="Genomic_DNA"/>
</dbReference>
<evidence type="ECO:0000256" key="2">
    <source>
        <dbReference type="ARBA" id="ARBA00022448"/>
    </source>
</evidence>
<comment type="caution">
    <text evidence="13">The sequence shown here is derived from an EMBL/GenBank/DDBJ whole genome shotgun (WGS) entry which is preliminary data.</text>
</comment>
<evidence type="ECO:0000256" key="1">
    <source>
        <dbReference type="ARBA" id="ARBA00004443"/>
    </source>
</evidence>
<dbReference type="FunFam" id="3.30.830.10:FF:000039">
    <property type="entry name" value="Ubiquinol-cytochrome c reductase core subunit 2"/>
    <property type="match status" value="1"/>
</dbReference>
<evidence type="ECO:0000256" key="10">
    <source>
        <dbReference type="ARBA" id="ARBA00040751"/>
    </source>
</evidence>
<sequence>MLPTTRAATRPILRAASQLQSRSYAVLTEAYSPLGYRRTGDQPDVAPLAEKSVSKASNGIHIATYDEQSPVSTLAVVVKAGSRYESADAPGTAQFVKNTIFRTVPGDNIVRSLRTAELRGNTIYSSVDREHLVIASDFLRDDLVDAVPTLLTHVFNETLAAHEFMDARKTTAKESAGNLADPNVKVFEALHEIAFRTGLGNPVYAPPAAAKSLKTAKLAEFTKKVISSDRVAIVGSGISHEDLTKLVESAFQYVKVPAAKGAAADSTSKYFGGEARIDAGPKGESHYVVAFPSVSASSPDYPAALVLKSLLDTSNRFKWGSPAGVSGLLASAATQSTSVSAFNASYSDAGLIGFHVQGEAGEVKGVASKALGALKGLANGVGEEALKGAKKRVIVDADVAGARDVKVQEVARRLFAKGDVATPKEFAEAVQKVSAADVQKLAKSLLSGKPSAVAYGNVRKLPYVDEL</sequence>
<keyword evidence="8" id="KW-0472">Membrane</keyword>
<name>A0AAD5X4I4_9FUNG</name>
<gene>
    <name evidence="13" type="primary">QCR2</name>
    <name evidence="13" type="ORF">HK097_008521</name>
</gene>
<feature type="domain" description="Peptidase M16 N-terminal" evidence="11">
    <location>
        <begin position="65"/>
        <end position="206"/>
    </location>
</feature>
<dbReference type="Proteomes" id="UP001212841">
    <property type="component" value="Unassembled WGS sequence"/>
</dbReference>
<evidence type="ECO:0000256" key="9">
    <source>
        <dbReference type="ARBA" id="ARBA00038146"/>
    </source>
</evidence>
<keyword evidence="7" id="KW-0496">Mitochondrion</keyword>
<dbReference type="InterPro" id="IPR050361">
    <property type="entry name" value="MPP/UQCRC_Complex"/>
</dbReference>
<keyword evidence="3" id="KW-0679">Respiratory chain</keyword>
<dbReference type="PANTHER" id="PTHR11851">
    <property type="entry name" value="METALLOPROTEASE"/>
    <property type="match status" value="1"/>
</dbReference>
<dbReference type="GO" id="GO:0046872">
    <property type="term" value="F:metal ion binding"/>
    <property type="evidence" value="ECO:0007669"/>
    <property type="project" value="InterPro"/>
</dbReference>
<evidence type="ECO:0000313" key="13">
    <source>
        <dbReference type="EMBL" id="KAJ3050537.1"/>
    </source>
</evidence>
<dbReference type="SUPFAM" id="SSF63411">
    <property type="entry name" value="LuxS/MPP-like metallohydrolase"/>
    <property type="match status" value="2"/>
</dbReference>
<protein>
    <recommendedName>
        <fullName evidence="10">Cytochrome b-c1 complex subunit 2, mitochondrial</fullName>
    </recommendedName>
</protein>
<dbReference type="InterPro" id="IPR011249">
    <property type="entry name" value="Metalloenz_LuxS/M16"/>
</dbReference>
<organism evidence="13 14">
    <name type="scientific">Rhizophlyctis rosea</name>
    <dbReference type="NCBI Taxonomy" id="64517"/>
    <lineage>
        <taxon>Eukaryota</taxon>
        <taxon>Fungi</taxon>
        <taxon>Fungi incertae sedis</taxon>
        <taxon>Chytridiomycota</taxon>
        <taxon>Chytridiomycota incertae sedis</taxon>
        <taxon>Chytridiomycetes</taxon>
        <taxon>Rhizophlyctidales</taxon>
        <taxon>Rhizophlyctidaceae</taxon>
        <taxon>Rhizophlyctis</taxon>
    </lineage>
</organism>
<evidence type="ECO:0000259" key="11">
    <source>
        <dbReference type="Pfam" id="PF00675"/>
    </source>
</evidence>
<dbReference type="AlphaFoldDB" id="A0AAD5X4I4"/>
<comment type="similarity">
    <text evidence="9">Belongs to the peptidase M16 family. UQCRC2/QCR2 subfamily.</text>
</comment>
<proteinExistence type="inferred from homology"/>
<evidence type="ECO:0000256" key="6">
    <source>
        <dbReference type="ARBA" id="ARBA00022982"/>
    </source>
</evidence>
<evidence type="ECO:0000256" key="3">
    <source>
        <dbReference type="ARBA" id="ARBA00022660"/>
    </source>
</evidence>
<dbReference type="InterPro" id="IPR007863">
    <property type="entry name" value="Peptidase_M16_C"/>
</dbReference>
<evidence type="ECO:0000259" key="12">
    <source>
        <dbReference type="Pfam" id="PF05193"/>
    </source>
</evidence>
<evidence type="ECO:0000256" key="7">
    <source>
        <dbReference type="ARBA" id="ARBA00023128"/>
    </source>
</evidence>
<evidence type="ECO:0000256" key="5">
    <source>
        <dbReference type="ARBA" id="ARBA00022946"/>
    </source>
</evidence>
<dbReference type="Gene3D" id="3.30.830.10">
    <property type="entry name" value="Metalloenzyme, LuxS/M16 peptidase-like"/>
    <property type="match status" value="2"/>
</dbReference>
<dbReference type="GO" id="GO:0005743">
    <property type="term" value="C:mitochondrial inner membrane"/>
    <property type="evidence" value="ECO:0007669"/>
    <property type="project" value="UniProtKB-SubCell"/>
</dbReference>